<proteinExistence type="evidence at transcript level"/>
<evidence type="ECO:0000256" key="1">
    <source>
        <dbReference type="SAM" id="MobiDB-lite"/>
    </source>
</evidence>
<feature type="region of interest" description="Disordered" evidence="1">
    <location>
        <begin position="36"/>
        <end position="127"/>
    </location>
</feature>
<feature type="compositionally biased region" description="Polar residues" evidence="1">
    <location>
        <begin position="88"/>
        <end position="103"/>
    </location>
</feature>
<name>F2DML3_HORVV</name>
<organism evidence="3">
    <name type="scientific">Hordeum vulgare subsp. vulgare</name>
    <name type="common">Domesticated barley</name>
    <dbReference type="NCBI Taxonomy" id="112509"/>
    <lineage>
        <taxon>Eukaryota</taxon>
        <taxon>Viridiplantae</taxon>
        <taxon>Streptophyta</taxon>
        <taxon>Embryophyta</taxon>
        <taxon>Tracheophyta</taxon>
        <taxon>Spermatophyta</taxon>
        <taxon>Magnoliopsida</taxon>
        <taxon>Liliopsida</taxon>
        <taxon>Poales</taxon>
        <taxon>Poaceae</taxon>
        <taxon>BOP clade</taxon>
        <taxon>Pooideae</taxon>
        <taxon>Triticodae</taxon>
        <taxon>Triticeae</taxon>
        <taxon>Hordeinae</taxon>
        <taxon>Hordeum</taxon>
    </lineage>
</organism>
<reference evidence="3" key="1">
    <citation type="journal article" date="2011" name="Plant Physiol.">
        <title>Comprehensive sequence analysis of 24,783 barley full-length cDNAs derived from 12 clone libraries.</title>
        <authorList>
            <person name="Matsumoto T."/>
            <person name="Tanaka T."/>
            <person name="Sakai H."/>
            <person name="Amano N."/>
            <person name="Kanamori H."/>
            <person name="Kurita K."/>
            <person name="Kikuta A."/>
            <person name="Kamiya K."/>
            <person name="Yamamoto M."/>
            <person name="Ikawa H."/>
            <person name="Fujii N."/>
            <person name="Hori K."/>
            <person name="Itoh T."/>
            <person name="Sato K."/>
        </authorList>
    </citation>
    <scope>NUCLEOTIDE SEQUENCE</scope>
</reference>
<dbReference type="AlphaFoldDB" id="F2DML3"/>
<feature type="chain" id="PRO_5003275738" evidence="2">
    <location>
        <begin position="36"/>
        <end position="127"/>
    </location>
</feature>
<feature type="compositionally biased region" description="Basic and acidic residues" evidence="1">
    <location>
        <begin position="54"/>
        <end position="81"/>
    </location>
</feature>
<sequence>MTTMTRRGRSPSSSSPILFLAATLALLFLLAAVETEGSPRASDHTRDTNMPWHADPRPRLETDPRPLPDSDAPRVQAHDRNLPGQQRGARQSSNPIPTLNNRGANREPGRAGSSRSSSDPSHRSSDP</sequence>
<dbReference type="EMBL" id="AK365131">
    <property type="protein sequence ID" value="BAJ96334.1"/>
    <property type="molecule type" value="mRNA"/>
</dbReference>
<accession>F2DML3</accession>
<keyword evidence="2" id="KW-0732">Signal</keyword>
<evidence type="ECO:0000256" key="2">
    <source>
        <dbReference type="SAM" id="SignalP"/>
    </source>
</evidence>
<evidence type="ECO:0000313" key="3">
    <source>
        <dbReference type="EMBL" id="BAJ96334.1"/>
    </source>
</evidence>
<protein>
    <submittedName>
        <fullName evidence="3">Predicted protein</fullName>
    </submittedName>
</protein>
<feature type="signal peptide" evidence="2">
    <location>
        <begin position="1"/>
        <end position="35"/>
    </location>
</feature>